<keyword evidence="2" id="KW-1185">Reference proteome</keyword>
<accession>A0A9N9KDF7</accession>
<reference evidence="1" key="1">
    <citation type="submission" date="2021-06" db="EMBL/GenBank/DDBJ databases">
        <authorList>
            <person name="Kallberg Y."/>
            <person name="Tangrot J."/>
            <person name="Rosling A."/>
        </authorList>
    </citation>
    <scope>NUCLEOTIDE SEQUENCE</scope>
    <source>
        <strain evidence="1">FL966</strain>
    </source>
</reference>
<gene>
    <name evidence="1" type="ORF">CPELLU_LOCUS19902</name>
</gene>
<evidence type="ECO:0000313" key="2">
    <source>
        <dbReference type="Proteomes" id="UP000789759"/>
    </source>
</evidence>
<protein>
    <submittedName>
        <fullName evidence="1">9500_t:CDS:1</fullName>
    </submittedName>
</protein>
<comment type="caution">
    <text evidence="1">The sequence shown here is derived from an EMBL/GenBank/DDBJ whole genome shotgun (WGS) entry which is preliminary data.</text>
</comment>
<dbReference type="OrthoDB" id="1748060at2759"/>
<feature type="non-terminal residue" evidence="1">
    <location>
        <position position="1"/>
    </location>
</feature>
<organism evidence="1 2">
    <name type="scientific">Cetraspora pellucida</name>
    <dbReference type="NCBI Taxonomy" id="1433469"/>
    <lineage>
        <taxon>Eukaryota</taxon>
        <taxon>Fungi</taxon>
        <taxon>Fungi incertae sedis</taxon>
        <taxon>Mucoromycota</taxon>
        <taxon>Glomeromycotina</taxon>
        <taxon>Glomeromycetes</taxon>
        <taxon>Diversisporales</taxon>
        <taxon>Gigasporaceae</taxon>
        <taxon>Cetraspora</taxon>
    </lineage>
</organism>
<dbReference type="PANTHER" id="PTHR45786:SF80">
    <property type="entry name" value="HELITRON HELICASE-LIKE DOMAIN-CONTAINING PROTEIN"/>
    <property type="match status" value="1"/>
</dbReference>
<name>A0A9N9KDF7_9GLOM</name>
<sequence>MPPYHHLLSRNVRNVDNTQTNSIIQNQKSQRRRTSVIKQQRKYKIGLNFQEINSAIRHSLKPSRICSYCNAKLFAGETEGICCKTGKIKLASTECNAFLKDLFTRRDNMGNEFRNNIRAYNNIFAFTSMGVKIDQNLANGSLLPNNTTPKFLQLYIYDTEHETNNRLTIIPKLRQETLEVIKSILDQYNPF</sequence>
<evidence type="ECO:0000313" key="1">
    <source>
        <dbReference type="EMBL" id="CAG8823344.1"/>
    </source>
</evidence>
<dbReference type="Proteomes" id="UP000789759">
    <property type="component" value="Unassembled WGS sequence"/>
</dbReference>
<dbReference type="EMBL" id="CAJVQA010052865">
    <property type="protein sequence ID" value="CAG8823344.1"/>
    <property type="molecule type" value="Genomic_DNA"/>
</dbReference>
<dbReference type="PANTHER" id="PTHR45786">
    <property type="entry name" value="DNA BINDING PROTEIN-LIKE"/>
    <property type="match status" value="1"/>
</dbReference>
<proteinExistence type="predicted"/>
<dbReference type="AlphaFoldDB" id="A0A9N9KDF7"/>